<evidence type="ECO:0000256" key="2">
    <source>
        <dbReference type="SAM" id="Phobius"/>
    </source>
</evidence>
<accession>A0A0E0RPM9</accession>
<sequence length="396" mass="42959">MTKILRVGDKEECSADKQYYECSYFDFKYIGCCSHDPCIKPRGCHDDPVTLDHSSWSTGDMSDTETTTHERTATDDGNVGISASWLFTDISDSPTTLETQRRPSASITMSEDDSSSSLASRRVSPTTMTDSGTTRTVSNSHRVTITNKKTIYTSVGPPTPSGFLTSVTSAGTDQLPFPTGSLEGTSASLPTETNTPGASLGENSSKSGSPSIGLVVGAVIGGVAFLGLIVGAVIYIRRRRAKNIEFPNTPYYLEEKEEKSYLSRILSRKSIRRSPDPFAPFGGRIDRVDNHLQPPSGTFEMDGADNVVHELPAVTYDDGNEKESQPGSHVVTNSTTGRTAVSGYSVQTTYPTATGNCIDPRANLNATLEDRQQKHFVNHWNQYRALGESANQRQQG</sequence>
<gene>
    <name evidence="4" type="primary">FG01127.1</name>
    <name evidence="3" type="ORF">FGRAMPH1_01T02805</name>
</gene>
<dbReference type="VEuPathDB" id="FungiDB:FGRAMPH1_01G02805"/>
<dbReference type="EnsemblFungi" id="CEF73204">
    <property type="protein sequence ID" value="CEF73204"/>
    <property type="gene ID" value="FGRRES_01127_M"/>
</dbReference>
<feature type="compositionally biased region" description="Polar residues" evidence="1">
    <location>
        <begin position="182"/>
        <end position="208"/>
    </location>
</feature>
<reference key="3">
    <citation type="submission" date="2014-02" db="EMBL/GenBank/DDBJ databases">
        <title>A revised Fusarium graminearum genomic reference sequence using whole shotgun re-sequencing.</title>
        <authorList>
            <person name="King R."/>
            <person name="Urban M."/>
            <person name="Hassani-Pak K."/>
            <person name="Hammond-Kosack K."/>
        </authorList>
    </citation>
    <scope>NUCLEOTIDE SEQUENCE</scope>
    <source>
        <strain>PH-1</strain>
    </source>
</reference>
<evidence type="ECO:0000313" key="5">
    <source>
        <dbReference type="Proteomes" id="UP000070720"/>
    </source>
</evidence>
<organism evidence="4">
    <name type="scientific">Gibberella zeae (strain ATCC MYA-4620 / CBS 123657 / FGSC 9075 / NRRL 31084 / PH-1)</name>
    <name type="common">Wheat head blight fungus</name>
    <name type="synonym">Fusarium graminearum</name>
    <dbReference type="NCBI Taxonomy" id="229533"/>
    <lineage>
        <taxon>Eukaryota</taxon>
        <taxon>Fungi</taxon>
        <taxon>Dikarya</taxon>
        <taxon>Ascomycota</taxon>
        <taxon>Pezizomycotina</taxon>
        <taxon>Sordariomycetes</taxon>
        <taxon>Hypocreomycetidae</taxon>
        <taxon>Hypocreales</taxon>
        <taxon>Nectriaceae</taxon>
        <taxon>Fusarium</taxon>
    </lineage>
</organism>
<reference evidence="4 5" key="1">
    <citation type="journal article" date="2007" name="Science">
        <title>The Fusarium graminearum genome reveals a link between localized polymorphism and pathogen specialization.</title>
        <authorList>
            <person name="Cuomo C.A."/>
            <person name="Gueldener U."/>
            <person name="Xu J.-R."/>
            <person name="Trail F."/>
            <person name="Turgeon B.G."/>
            <person name="Di Pietro A."/>
            <person name="Walton J.D."/>
            <person name="Ma L.-J."/>
            <person name="Baker S.E."/>
            <person name="Rep M."/>
            <person name="Adam G."/>
            <person name="Antoniw J."/>
            <person name="Baldwin T."/>
            <person name="Calvo S.E."/>
            <person name="Chang Y.-L."/>
            <person name="DeCaprio D."/>
            <person name="Gale L.R."/>
            <person name="Gnerre S."/>
            <person name="Goswami R.S."/>
            <person name="Hammond-Kosack K."/>
            <person name="Harris L.J."/>
            <person name="Hilburn K."/>
            <person name="Kennell J.C."/>
            <person name="Kroken S."/>
            <person name="Magnuson J.K."/>
            <person name="Mannhaupt G."/>
            <person name="Mauceli E.W."/>
            <person name="Mewes H.-W."/>
            <person name="Mitterbauer R."/>
            <person name="Muehlbauer G."/>
            <person name="Muensterkoetter M."/>
            <person name="Nelson D."/>
            <person name="O'Donnell K."/>
            <person name="Ouellet T."/>
            <person name="Qi W."/>
            <person name="Quesneville H."/>
            <person name="Roncero M.I.G."/>
            <person name="Seong K.-Y."/>
            <person name="Tetko I.V."/>
            <person name="Urban M."/>
            <person name="Waalwijk C."/>
            <person name="Ward T.J."/>
            <person name="Yao J."/>
            <person name="Birren B.W."/>
            <person name="Kistler H.C."/>
        </authorList>
    </citation>
    <scope>NUCLEOTIDE SEQUENCE [LARGE SCALE GENOMIC DNA]</scope>
    <source>
        <strain evidence="5">ATCC MYA-4620 / CBS 123657 / FGSC 9075 / NRRL 31084 / PH-1</strain>
        <strain evidence="4">PH-1 / ATCC MYA-4620 / FGSC 9075 / NRRL 31084</strain>
    </source>
</reference>
<keyword evidence="2" id="KW-0472">Membrane</keyword>
<dbReference type="eggNOG" id="ENOG502SBXC">
    <property type="taxonomic scope" value="Eukaryota"/>
</dbReference>
<reference evidence="3 5" key="4">
    <citation type="journal article" date="2015" name="BMC Genomics">
        <title>The completed genome sequence of the pathogenic ascomycete fungus Fusarium graminearum.</title>
        <authorList>
            <person name="King R."/>
            <person name="Urban M."/>
            <person name="Hammond-Kosack M.C."/>
            <person name="Hassani-Pak K."/>
            <person name="Hammond-Kosack K.E."/>
        </authorList>
    </citation>
    <scope>NUCLEOTIDE SEQUENCE [LARGE SCALE GENOMIC DNA]</scope>
    <source>
        <strain evidence="5">ATCC MYA-4620 / CBS 123657 / FGSC 9075 / NRRL 31084 / PH-1</strain>
        <strain evidence="3">PH-1</strain>
    </source>
</reference>
<dbReference type="InParanoid" id="A0A0E0RPM9"/>
<evidence type="ECO:0000256" key="1">
    <source>
        <dbReference type="SAM" id="MobiDB-lite"/>
    </source>
</evidence>
<evidence type="ECO:0000313" key="3">
    <source>
        <dbReference type="EMBL" id="CEF73204.1"/>
    </source>
</evidence>
<feature type="compositionally biased region" description="Polar residues" evidence="1">
    <location>
        <begin position="325"/>
        <end position="336"/>
    </location>
</feature>
<feature type="compositionally biased region" description="Low complexity" evidence="1">
    <location>
        <begin position="104"/>
        <end position="124"/>
    </location>
</feature>
<dbReference type="CDD" id="cd12087">
    <property type="entry name" value="TM_EGFR-like"/>
    <property type="match status" value="1"/>
</dbReference>
<evidence type="ECO:0000313" key="4">
    <source>
        <dbReference type="EnsemblFungi" id="CEF73204"/>
    </source>
</evidence>
<dbReference type="EMBL" id="HG970332">
    <property type="protein sequence ID" value="CEF73204.1"/>
    <property type="molecule type" value="Genomic_DNA"/>
</dbReference>
<reference evidence="4" key="5">
    <citation type="submission" date="2017-01" db="UniProtKB">
        <authorList>
            <consortium name="EnsemblFungi"/>
        </authorList>
    </citation>
    <scope>IDENTIFICATION</scope>
    <source>
        <strain evidence="4">PH-1 / ATCC MYA-4620 / FGSC 9075 / NRRL 31084</strain>
    </source>
</reference>
<protein>
    <submittedName>
        <fullName evidence="3">Chromosome 1, complete genome</fullName>
    </submittedName>
</protein>
<reference evidence="4 5" key="2">
    <citation type="journal article" date="2010" name="Nature">
        <title>Comparative genomics reveals mobile pathogenicity chromosomes in Fusarium.</title>
        <authorList>
            <person name="Ma L.J."/>
            <person name="van der Does H.C."/>
            <person name="Borkovich K.A."/>
            <person name="Coleman J.J."/>
            <person name="Daboussi M.J."/>
            <person name="Di Pietro A."/>
            <person name="Dufresne M."/>
            <person name="Freitag M."/>
            <person name="Grabherr M."/>
            <person name="Henrissat B."/>
            <person name="Houterman P.M."/>
            <person name="Kang S."/>
            <person name="Shim W.B."/>
            <person name="Woloshuk C."/>
            <person name="Xie X."/>
            <person name="Xu J.R."/>
            <person name="Antoniw J."/>
            <person name="Baker S.E."/>
            <person name="Bluhm B.H."/>
            <person name="Breakspear A."/>
            <person name="Brown D.W."/>
            <person name="Butchko R.A."/>
            <person name="Chapman S."/>
            <person name="Coulson R."/>
            <person name="Coutinho P.M."/>
            <person name="Danchin E.G."/>
            <person name="Diener A."/>
            <person name="Gale L.R."/>
            <person name="Gardiner D.M."/>
            <person name="Goff S."/>
            <person name="Hammond-Kosack K.E."/>
            <person name="Hilburn K."/>
            <person name="Hua-Van A."/>
            <person name="Jonkers W."/>
            <person name="Kazan K."/>
            <person name="Kodira C.D."/>
            <person name="Koehrsen M."/>
            <person name="Kumar L."/>
            <person name="Lee Y.H."/>
            <person name="Li L."/>
            <person name="Manners J.M."/>
            <person name="Miranda-Saavedra D."/>
            <person name="Mukherjee M."/>
            <person name="Park G."/>
            <person name="Park J."/>
            <person name="Park S.Y."/>
            <person name="Proctor R.H."/>
            <person name="Regev A."/>
            <person name="Ruiz-Roldan M.C."/>
            <person name="Sain D."/>
            <person name="Sakthikumar S."/>
            <person name="Sykes S."/>
            <person name="Schwartz D.C."/>
            <person name="Turgeon B.G."/>
            <person name="Wapinski I."/>
            <person name="Yoder O."/>
            <person name="Young S."/>
            <person name="Zeng Q."/>
            <person name="Zhou S."/>
            <person name="Galagan J."/>
            <person name="Cuomo C.A."/>
            <person name="Kistler H.C."/>
            <person name="Rep M."/>
        </authorList>
    </citation>
    <scope>GENOME REANNOTATION</scope>
    <source>
        <strain evidence="5">ATCC MYA-4620 / CBS 123657 / FGSC 9075 / NRRL 31084 / PH-1</strain>
        <strain evidence="4">PH-1 / ATCC MYA-4620 / FGSC 9075 / NRRL 31084</strain>
    </source>
</reference>
<keyword evidence="5" id="KW-1185">Reference proteome</keyword>
<feature type="region of interest" description="Disordered" evidence="1">
    <location>
        <begin position="175"/>
        <end position="208"/>
    </location>
</feature>
<name>A0A0E0RPM9_GIBZE</name>
<feature type="compositionally biased region" description="Polar residues" evidence="1">
    <location>
        <begin position="125"/>
        <end position="138"/>
    </location>
</feature>
<proteinExistence type="predicted"/>
<feature type="region of interest" description="Disordered" evidence="1">
    <location>
        <begin position="55"/>
        <end position="75"/>
    </location>
</feature>
<keyword evidence="2" id="KW-0812">Transmembrane</keyword>
<keyword evidence="2" id="KW-1133">Transmembrane helix</keyword>
<feature type="region of interest" description="Disordered" evidence="1">
    <location>
        <begin position="92"/>
        <end position="138"/>
    </location>
</feature>
<feature type="transmembrane region" description="Helical" evidence="2">
    <location>
        <begin position="212"/>
        <end position="236"/>
    </location>
</feature>
<dbReference type="AlphaFoldDB" id="A0A0E0RPM9"/>
<dbReference type="Proteomes" id="UP000070720">
    <property type="component" value="Chromosome 1"/>
</dbReference>
<feature type="region of interest" description="Disordered" evidence="1">
    <location>
        <begin position="317"/>
        <end position="336"/>
    </location>
</feature>